<evidence type="ECO:0008006" key="8">
    <source>
        <dbReference type="Google" id="ProtNLM"/>
    </source>
</evidence>
<keyword evidence="4" id="KW-0326">Glycosidase</keyword>
<comment type="caution">
    <text evidence="6">The sequence shown here is derived from an EMBL/GenBank/DDBJ whole genome shotgun (WGS) entry which is preliminary data.</text>
</comment>
<evidence type="ECO:0000256" key="2">
    <source>
        <dbReference type="ARBA" id="ARBA00022801"/>
    </source>
</evidence>
<dbReference type="PANTHER" id="PTHR47926:SF423">
    <property type="entry name" value="REPEAT-CONTAINING PROTEIN, PUTATIVE-RELATED"/>
    <property type="match status" value="1"/>
</dbReference>
<feature type="repeat" description="PPR" evidence="5">
    <location>
        <begin position="729"/>
        <end position="764"/>
    </location>
</feature>
<dbReference type="PANTHER" id="PTHR47926">
    <property type="entry name" value="PENTATRICOPEPTIDE REPEAT-CONTAINING PROTEIN"/>
    <property type="match status" value="1"/>
</dbReference>
<accession>A0ABR0UF42</accession>
<dbReference type="Pfam" id="PF12899">
    <property type="entry name" value="Glyco_hydro_100"/>
    <property type="match status" value="1"/>
</dbReference>
<feature type="repeat" description="PPR" evidence="5">
    <location>
        <begin position="663"/>
        <end position="693"/>
    </location>
</feature>
<sequence length="821" mass="92764">MGRTDLAKKAIDLAEKRLSTDQWPEYYDTRNGKFIGKQSRLYQTWSIAGFLTSKMLLENPEMASVLYWDEDYDLLENCVCTLSNSTRKNSNGGNIKRHSHDPEKIRSLIEAKSLHALVITMGSFPTQEPLFLHNNIISKYSIFGDVVMSRKLFDEMPQRNAVSYNTMISCYSRDGFLQEALGLFSEMRRCDFKPTQFTFGSLLSCHWLDVFEGMQLQALIEKTGLFYVDAFAGTALLGMYGRHECCLDECLGIFEAMPKKNSVTWNVMISIFGQMGYLEDCILMLSELMMMSPAVGISECTFVNLLSSLEEVDDIRLGEQIHGLVIKYGFDDVASVYNCLIKMYAKSGLAEKMFGYAPVKDIVSWNTLISAMANSDRPSKALDIFQKMCTSTGLSPNETTLANMLNSCSKLHNLSYGECIHGKMIKKRFESHVYTGSALVTFYTKCDKMQEAHTCFDAITQKNLVAWNSLMLGYSNMGSSSSSIRLLQEMIHSGYYPNGLSFSIVIKSSLKRELLQLHSLTIKMGYHENPYVSSSLISSYARNGLVSDALIFVGSDNTKLPVVSSNIIAWIYNRTGQYEKTQELYAEMENPDAISWNILIAACSRNGDYKETLELFEHMRRSQAFPDNYTYVSLFSVCTKLCNLVLGSSLHGLIVKTDFKMCDTFVCNTMIDMYGKCGSIDSSIKIFNEMTRKNIFSWTALVSALGLHGYVNEALERYREMTRTGIKPDRVTFLAVLSACRHVGLVEEGMDLFSQMKLKYGVEPDIEHYLLVVDLLTRYGRIKEAELLILSMHIAPNAQIWRSFLDGCKKQRTIESLALAA</sequence>
<keyword evidence="1" id="KW-0677">Repeat</keyword>
<evidence type="ECO:0000313" key="7">
    <source>
        <dbReference type="Proteomes" id="UP001318860"/>
    </source>
</evidence>
<dbReference type="InterPro" id="IPR002885">
    <property type="entry name" value="PPR_rpt"/>
</dbReference>
<dbReference type="NCBIfam" id="TIGR00756">
    <property type="entry name" value="PPR"/>
    <property type="match status" value="7"/>
</dbReference>
<dbReference type="EMBL" id="JABTTQ020002937">
    <property type="protein sequence ID" value="KAK6121101.1"/>
    <property type="molecule type" value="Genomic_DNA"/>
</dbReference>
<proteinExistence type="predicted"/>
<dbReference type="Pfam" id="PF01535">
    <property type="entry name" value="PPR"/>
    <property type="match status" value="5"/>
</dbReference>
<dbReference type="Pfam" id="PF13041">
    <property type="entry name" value="PPR_2"/>
    <property type="match status" value="4"/>
</dbReference>
<keyword evidence="2" id="KW-0378">Hydrolase</keyword>
<dbReference type="InterPro" id="IPR024746">
    <property type="entry name" value="Glyco_hydro_100"/>
</dbReference>
<dbReference type="Gene3D" id="1.25.40.10">
    <property type="entry name" value="Tetratricopeptide repeat domain"/>
    <property type="match status" value="5"/>
</dbReference>
<dbReference type="InterPro" id="IPR046960">
    <property type="entry name" value="PPR_At4g14850-like_plant"/>
</dbReference>
<feature type="repeat" description="PPR" evidence="5">
    <location>
        <begin position="361"/>
        <end position="396"/>
    </location>
</feature>
<gene>
    <name evidence="6" type="ORF">DH2020_045153</name>
</gene>
<dbReference type="InterPro" id="IPR011990">
    <property type="entry name" value="TPR-like_helical_dom_sf"/>
</dbReference>
<dbReference type="Proteomes" id="UP001318860">
    <property type="component" value="Unassembled WGS sequence"/>
</dbReference>
<name>A0ABR0UF42_REHGL</name>
<keyword evidence="7" id="KW-1185">Reference proteome</keyword>
<feature type="repeat" description="PPR" evidence="5">
    <location>
        <begin position="694"/>
        <end position="728"/>
    </location>
</feature>
<evidence type="ECO:0000256" key="3">
    <source>
        <dbReference type="ARBA" id="ARBA00023277"/>
    </source>
</evidence>
<dbReference type="PROSITE" id="PS51375">
    <property type="entry name" value="PPR"/>
    <property type="match status" value="7"/>
</dbReference>
<keyword evidence="3" id="KW-0119">Carbohydrate metabolism</keyword>
<reference evidence="6 7" key="1">
    <citation type="journal article" date="2021" name="Comput. Struct. Biotechnol. J.">
        <title>De novo genome assembly of the potent medicinal plant Rehmannia glutinosa using nanopore technology.</title>
        <authorList>
            <person name="Ma L."/>
            <person name="Dong C."/>
            <person name="Song C."/>
            <person name="Wang X."/>
            <person name="Zheng X."/>
            <person name="Niu Y."/>
            <person name="Chen S."/>
            <person name="Feng W."/>
        </authorList>
    </citation>
    <scope>NUCLEOTIDE SEQUENCE [LARGE SCALE GENOMIC DNA]</scope>
    <source>
        <strain evidence="6">DH-2019</strain>
    </source>
</reference>
<evidence type="ECO:0000256" key="5">
    <source>
        <dbReference type="PROSITE-ProRule" id="PRU00708"/>
    </source>
</evidence>
<organism evidence="6 7">
    <name type="scientific">Rehmannia glutinosa</name>
    <name type="common">Chinese foxglove</name>
    <dbReference type="NCBI Taxonomy" id="99300"/>
    <lineage>
        <taxon>Eukaryota</taxon>
        <taxon>Viridiplantae</taxon>
        <taxon>Streptophyta</taxon>
        <taxon>Embryophyta</taxon>
        <taxon>Tracheophyta</taxon>
        <taxon>Spermatophyta</taxon>
        <taxon>Magnoliopsida</taxon>
        <taxon>eudicotyledons</taxon>
        <taxon>Gunneridae</taxon>
        <taxon>Pentapetalae</taxon>
        <taxon>asterids</taxon>
        <taxon>lamiids</taxon>
        <taxon>Lamiales</taxon>
        <taxon>Orobanchaceae</taxon>
        <taxon>Rehmannieae</taxon>
        <taxon>Rehmannia</taxon>
    </lineage>
</organism>
<feature type="repeat" description="PPR" evidence="5">
    <location>
        <begin position="463"/>
        <end position="497"/>
    </location>
</feature>
<evidence type="ECO:0000256" key="1">
    <source>
        <dbReference type="ARBA" id="ARBA00022737"/>
    </source>
</evidence>
<protein>
    <recommendedName>
        <fullName evidence="8">Beta-fructofuranosidase</fullName>
    </recommendedName>
</protein>
<evidence type="ECO:0000256" key="4">
    <source>
        <dbReference type="ARBA" id="ARBA00023295"/>
    </source>
</evidence>
<feature type="repeat" description="PPR" evidence="5">
    <location>
        <begin position="592"/>
        <end position="626"/>
    </location>
</feature>
<feature type="repeat" description="PPR" evidence="5">
    <location>
        <begin position="160"/>
        <end position="194"/>
    </location>
</feature>
<evidence type="ECO:0000313" key="6">
    <source>
        <dbReference type="EMBL" id="KAK6121101.1"/>
    </source>
</evidence>